<evidence type="ECO:0000256" key="1">
    <source>
        <dbReference type="SAM" id="MobiDB-lite"/>
    </source>
</evidence>
<protein>
    <recommendedName>
        <fullName evidence="2">Tf2-1-like SH3-like domain-containing protein</fullName>
    </recommendedName>
</protein>
<dbReference type="PANTHER" id="PTHR35046:SF18">
    <property type="entry name" value="RNA-DIRECTED DNA POLYMERASE"/>
    <property type="match status" value="1"/>
</dbReference>
<dbReference type="AlphaFoldDB" id="A0AAV2EAE3"/>
<dbReference type="PANTHER" id="PTHR35046">
    <property type="entry name" value="ZINC KNUCKLE (CCHC-TYPE) FAMILY PROTEIN"/>
    <property type="match status" value="1"/>
</dbReference>
<gene>
    <name evidence="3" type="ORF">LTRI10_LOCUS24149</name>
</gene>
<dbReference type="EMBL" id="OZ034817">
    <property type="protein sequence ID" value="CAL1382845.1"/>
    <property type="molecule type" value="Genomic_DNA"/>
</dbReference>
<proteinExistence type="predicted"/>
<accession>A0AAV2EAE3</accession>
<feature type="region of interest" description="Disordered" evidence="1">
    <location>
        <begin position="135"/>
        <end position="167"/>
    </location>
</feature>
<evidence type="ECO:0000313" key="4">
    <source>
        <dbReference type="Proteomes" id="UP001497516"/>
    </source>
</evidence>
<evidence type="ECO:0000313" key="3">
    <source>
        <dbReference type="EMBL" id="CAL1382845.1"/>
    </source>
</evidence>
<feature type="compositionally biased region" description="Acidic residues" evidence="1">
    <location>
        <begin position="156"/>
        <end position="167"/>
    </location>
</feature>
<feature type="domain" description="Tf2-1-like SH3-like" evidence="2">
    <location>
        <begin position="72"/>
        <end position="133"/>
    </location>
</feature>
<dbReference type="InterPro" id="IPR056924">
    <property type="entry name" value="SH3_Tf2-1"/>
</dbReference>
<organism evidence="3 4">
    <name type="scientific">Linum trigynum</name>
    <dbReference type="NCBI Taxonomy" id="586398"/>
    <lineage>
        <taxon>Eukaryota</taxon>
        <taxon>Viridiplantae</taxon>
        <taxon>Streptophyta</taxon>
        <taxon>Embryophyta</taxon>
        <taxon>Tracheophyta</taxon>
        <taxon>Spermatophyta</taxon>
        <taxon>Magnoliopsida</taxon>
        <taxon>eudicotyledons</taxon>
        <taxon>Gunneridae</taxon>
        <taxon>Pentapetalae</taxon>
        <taxon>rosids</taxon>
        <taxon>fabids</taxon>
        <taxon>Malpighiales</taxon>
        <taxon>Linaceae</taxon>
        <taxon>Linum</taxon>
    </lineage>
</organism>
<sequence>MSPFQVVYELLPRGPLDLLSLPSKVRNHATAAEFVEQLSHVHRTTHDRLVASTAAYKVAADRHRCAVDFKVGDFVWAILTKDRFPARDYSMLASKKLGPVEIVEKINPNAYRLRLPGHVRTSDVFNVKHLIPFSEESSSDEDNGGTDSRANLFDPGENDGDVEDVHN</sequence>
<reference evidence="3 4" key="1">
    <citation type="submission" date="2024-04" db="EMBL/GenBank/DDBJ databases">
        <authorList>
            <person name="Fracassetti M."/>
        </authorList>
    </citation>
    <scope>NUCLEOTIDE SEQUENCE [LARGE SCALE GENOMIC DNA]</scope>
</reference>
<dbReference type="Proteomes" id="UP001497516">
    <property type="component" value="Chromosome 4"/>
</dbReference>
<dbReference type="Pfam" id="PF24626">
    <property type="entry name" value="SH3_Tf2-1"/>
    <property type="match status" value="1"/>
</dbReference>
<name>A0AAV2EAE3_9ROSI</name>
<keyword evidence="4" id="KW-1185">Reference proteome</keyword>
<evidence type="ECO:0000259" key="2">
    <source>
        <dbReference type="Pfam" id="PF24626"/>
    </source>
</evidence>